<dbReference type="PROSITE" id="PS51187">
    <property type="entry name" value="AUTOINDUCER_SYNTH_2"/>
    <property type="match status" value="1"/>
</dbReference>
<dbReference type="EMBL" id="PVEP01000005">
    <property type="protein sequence ID" value="PQV56255.1"/>
    <property type="molecule type" value="Genomic_DNA"/>
</dbReference>
<evidence type="ECO:0000256" key="1">
    <source>
        <dbReference type="ARBA" id="ARBA00022654"/>
    </source>
</evidence>
<comment type="caution">
    <text evidence="6">The sequence shown here is derived from an EMBL/GenBank/DDBJ whole genome shotgun (WGS) entry which is preliminary data.</text>
</comment>
<dbReference type="GO" id="GO:0016740">
    <property type="term" value="F:transferase activity"/>
    <property type="evidence" value="ECO:0007669"/>
    <property type="project" value="UniProtKB-KW"/>
</dbReference>
<accession>A0A2S8S635</accession>
<evidence type="ECO:0000256" key="2">
    <source>
        <dbReference type="ARBA" id="ARBA00022679"/>
    </source>
</evidence>
<evidence type="ECO:0000313" key="6">
    <source>
        <dbReference type="EMBL" id="PQV56255.1"/>
    </source>
</evidence>
<gene>
    <name evidence="6" type="ORF">LX70_02520</name>
</gene>
<keyword evidence="2" id="KW-0808">Transferase</keyword>
<dbReference type="SUPFAM" id="SSF55729">
    <property type="entry name" value="Acyl-CoA N-acyltransferases (Nat)"/>
    <property type="match status" value="1"/>
</dbReference>
<keyword evidence="7" id="KW-1185">Reference proteome</keyword>
<name>A0A2S8S635_9RHOB</name>
<keyword evidence="1 5" id="KW-0673">Quorum sensing</keyword>
<dbReference type="InterPro" id="IPR016181">
    <property type="entry name" value="Acyl_CoA_acyltransferase"/>
</dbReference>
<evidence type="ECO:0000313" key="7">
    <source>
        <dbReference type="Proteomes" id="UP000238338"/>
    </source>
</evidence>
<reference evidence="6 7" key="1">
    <citation type="submission" date="2018-02" db="EMBL/GenBank/DDBJ databases">
        <title>Genomic Encyclopedia of Archaeal and Bacterial Type Strains, Phase II (KMG-II): from individual species to whole genera.</title>
        <authorList>
            <person name="Goeker M."/>
        </authorList>
    </citation>
    <scope>NUCLEOTIDE SEQUENCE [LARGE SCALE GENOMIC DNA]</scope>
    <source>
        <strain evidence="6 7">DSM 18921</strain>
    </source>
</reference>
<dbReference type="Pfam" id="PF00765">
    <property type="entry name" value="Autoind_synth"/>
    <property type="match status" value="1"/>
</dbReference>
<dbReference type="OrthoDB" id="6169313at2"/>
<keyword evidence="3" id="KW-0949">S-adenosyl-L-methionine</keyword>
<evidence type="ECO:0000256" key="5">
    <source>
        <dbReference type="PROSITE-ProRule" id="PRU00533"/>
    </source>
</evidence>
<proteinExistence type="inferred from homology"/>
<keyword evidence="4 5" id="KW-0071">Autoinducer synthesis</keyword>
<dbReference type="PANTHER" id="PTHR39322">
    <property type="entry name" value="ACYL-HOMOSERINE-LACTONE SYNTHASE"/>
    <property type="match status" value="1"/>
</dbReference>
<dbReference type="Gene3D" id="3.40.630.30">
    <property type="match status" value="1"/>
</dbReference>
<dbReference type="GO" id="GO:0009372">
    <property type="term" value="P:quorum sensing"/>
    <property type="evidence" value="ECO:0007669"/>
    <property type="project" value="UniProtKB-UniRule"/>
</dbReference>
<dbReference type="AlphaFoldDB" id="A0A2S8S635"/>
<dbReference type="PANTHER" id="PTHR39322:SF1">
    <property type="entry name" value="ISOVALERYL-HOMOSERINE LACTONE SYNTHASE"/>
    <property type="match status" value="1"/>
</dbReference>
<dbReference type="RefSeq" id="WP_105515112.1">
    <property type="nucleotide sequence ID" value="NZ_PVEP01000005.1"/>
</dbReference>
<comment type="similarity">
    <text evidence="5">Belongs to the autoinducer synthase family.</text>
</comment>
<organism evidence="6 7">
    <name type="scientific">Albidovulum denitrificans</name>
    <dbReference type="NCBI Taxonomy" id="404881"/>
    <lineage>
        <taxon>Bacteria</taxon>
        <taxon>Pseudomonadati</taxon>
        <taxon>Pseudomonadota</taxon>
        <taxon>Alphaproteobacteria</taxon>
        <taxon>Rhodobacterales</taxon>
        <taxon>Paracoccaceae</taxon>
        <taxon>Albidovulum</taxon>
    </lineage>
</organism>
<protein>
    <submittedName>
        <fullName evidence="6">N-acyl-L-homoserine lactone synthetase</fullName>
    </submittedName>
</protein>
<evidence type="ECO:0000256" key="3">
    <source>
        <dbReference type="ARBA" id="ARBA00022691"/>
    </source>
</evidence>
<dbReference type="InterPro" id="IPR001690">
    <property type="entry name" value="Autoind_synthase"/>
</dbReference>
<sequence length="196" mass="22105">MQTTTLSFENLHNHGELFANMLRARRELFIVHNKWDLPEALGMEYDQYDTPASRWVVVHDEFGQVLAGNRLTPTTARCGVYSYMIRDAQRGLLDTIPSDLLYEQAPVSDQVWESSRLFVAHNVPAGIRRRVHATLIAEIGRASRALGATSCLTLLAANWPRWAKRVNVDMKAMGPVMLIDGIENQVVSMNFASNLH</sequence>
<dbReference type="GO" id="GO:0007165">
    <property type="term" value="P:signal transduction"/>
    <property type="evidence" value="ECO:0007669"/>
    <property type="project" value="TreeGrafter"/>
</dbReference>
<evidence type="ECO:0000256" key="4">
    <source>
        <dbReference type="ARBA" id="ARBA00022929"/>
    </source>
</evidence>
<dbReference type="Proteomes" id="UP000238338">
    <property type="component" value="Unassembled WGS sequence"/>
</dbReference>